<evidence type="ECO:0000259" key="1">
    <source>
        <dbReference type="PROSITE" id="PS51186"/>
    </source>
</evidence>
<protein>
    <submittedName>
        <fullName evidence="2">GNAT family N-acetyltransferase</fullName>
    </submittedName>
</protein>
<proteinExistence type="predicted"/>
<evidence type="ECO:0000313" key="2">
    <source>
        <dbReference type="EMBL" id="MBC8579987.1"/>
    </source>
</evidence>
<organism evidence="2 3">
    <name type="scientific">Zhenhengia yiwuensis</name>
    <dbReference type="NCBI Taxonomy" id="2763666"/>
    <lineage>
        <taxon>Bacteria</taxon>
        <taxon>Bacillati</taxon>
        <taxon>Bacillota</taxon>
        <taxon>Clostridia</taxon>
        <taxon>Lachnospirales</taxon>
        <taxon>Lachnospiraceae</taxon>
        <taxon>Zhenhengia</taxon>
    </lineage>
</organism>
<dbReference type="GO" id="GO:0016747">
    <property type="term" value="F:acyltransferase activity, transferring groups other than amino-acyl groups"/>
    <property type="evidence" value="ECO:0007669"/>
    <property type="project" value="InterPro"/>
</dbReference>
<evidence type="ECO:0000313" key="3">
    <source>
        <dbReference type="Proteomes" id="UP000655830"/>
    </source>
</evidence>
<dbReference type="AlphaFoldDB" id="A0A926EKF2"/>
<comment type="caution">
    <text evidence="2">The sequence shown here is derived from an EMBL/GenBank/DDBJ whole genome shotgun (WGS) entry which is preliminary data.</text>
</comment>
<accession>A0A926EKF2</accession>
<sequence length="164" mass="18939">MYIEKIKESKVKKQISREILEGLPAWFGIPESTEEYVEESSNMPFWAVLEEEKTIGFIAIKQHSEDAAEVYVMGVKEDYHSKGIGKMLMGECFKFCLDKGITFLQVKTLGESHPDRHYAKTRAFYKKMGFKKLEVLSTLWGEANPCLVMIRYIDSNERVVQKGK</sequence>
<feature type="domain" description="N-acetyltransferase" evidence="1">
    <location>
        <begin position="1"/>
        <end position="154"/>
    </location>
</feature>
<dbReference type="Proteomes" id="UP000655830">
    <property type="component" value="Unassembled WGS sequence"/>
</dbReference>
<keyword evidence="3" id="KW-1185">Reference proteome</keyword>
<dbReference type="PROSITE" id="PS51186">
    <property type="entry name" value="GNAT"/>
    <property type="match status" value="1"/>
</dbReference>
<dbReference type="Pfam" id="PF13508">
    <property type="entry name" value="Acetyltransf_7"/>
    <property type="match status" value="1"/>
</dbReference>
<dbReference type="CDD" id="cd04301">
    <property type="entry name" value="NAT_SF"/>
    <property type="match status" value="1"/>
</dbReference>
<dbReference type="SUPFAM" id="SSF55729">
    <property type="entry name" value="Acyl-CoA N-acyltransferases (Nat)"/>
    <property type="match status" value="1"/>
</dbReference>
<gene>
    <name evidence="2" type="ORF">H8718_10665</name>
</gene>
<dbReference type="Gene3D" id="3.40.630.30">
    <property type="match status" value="1"/>
</dbReference>
<dbReference type="EMBL" id="JACRSY010000015">
    <property type="protein sequence ID" value="MBC8579987.1"/>
    <property type="molecule type" value="Genomic_DNA"/>
</dbReference>
<name>A0A926EKF2_9FIRM</name>
<dbReference type="InterPro" id="IPR000182">
    <property type="entry name" value="GNAT_dom"/>
</dbReference>
<dbReference type="InterPro" id="IPR016181">
    <property type="entry name" value="Acyl_CoA_acyltransferase"/>
</dbReference>
<reference evidence="2" key="1">
    <citation type="submission" date="2020-08" db="EMBL/GenBank/DDBJ databases">
        <title>Genome public.</title>
        <authorList>
            <person name="Liu C."/>
            <person name="Sun Q."/>
        </authorList>
    </citation>
    <scope>NUCLEOTIDE SEQUENCE</scope>
    <source>
        <strain evidence="2">NSJ-12</strain>
    </source>
</reference>